<sequence length="18" mass="2138">MQDFLACVYHQRSLILSL</sequence>
<proteinExistence type="predicted"/>
<evidence type="ECO:0000313" key="1">
    <source>
        <dbReference type="EMBL" id="JAH41882.1"/>
    </source>
</evidence>
<reference evidence="1" key="1">
    <citation type="submission" date="2014-11" db="EMBL/GenBank/DDBJ databases">
        <authorList>
            <person name="Amaro Gonzalez C."/>
        </authorList>
    </citation>
    <scope>NUCLEOTIDE SEQUENCE</scope>
</reference>
<dbReference type="EMBL" id="GBXM01066695">
    <property type="protein sequence ID" value="JAH41882.1"/>
    <property type="molecule type" value="Transcribed_RNA"/>
</dbReference>
<reference evidence="1" key="2">
    <citation type="journal article" date="2015" name="Fish Shellfish Immunol.">
        <title>Early steps in the European eel (Anguilla anguilla)-Vibrio vulnificus interaction in the gills: Role of the RtxA13 toxin.</title>
        <authorList>
            <person name="Callol A."/>
            <person name="Pajuelo D."/>
            <person name="Ebbesson L."/>
            <person name="Teles M."/>
            <person name="MacKenzie S."/>
            <person name="Amaro C."/>
        </authorList>
    </citation>
    <scope>NUCLEOTIDE SEQUENCE</scope>
</reference>
<dbReference type="AlphaFoldDB" id="A0A0E9SKY9"/>
<accession>A0A0E9SKY9</accession>
<protein>
    <submittedName>
        <fullName evidence="1">Uncharacterized protein</fullName>
    </submittedName>
</protein>
<name>A0A0E9SKY9_ANGAN</name>
<organism evidence="1">
    <name type="scientific">Anguilla anguilla</name>
    <name type="common">European freshwater eel</name>
    <name type="synonym">Muraena anguilla</name>
    <dbReference type="NCBI Taxonomy" id="7936"/>
    <lineage>
        <taxon>Eukaryota</taxon>
        <taxon>Metazoa</taxon>
        <taxon>Chordata</taxon>
        <taxon>Craniata</taxon>
        <taxon>Vertebrata</taxon>
        <taxon>Euteleostomi</taxon>
        <taxon>Actinopterygii</taxon>
        <taxon>Neopterygii</taxon>
        <taxon>Teleostei</taxon>
        <taxon>Anguilliformes</taxon>
        <taxon>Anguillidae</taxon>
        <taxon>Anguilla</taxon>
    </lineage>
</organism>